<dbReference type="InterPro" id="IPR029058">
    <property type="entry name" value="AB_hydrolase_fold"/>
</dbReference>
<dbReference type="Gene3D" id="3.40.50.1820">
    <property type="entry name" value="alpha/beta hydrolase"/>
    <property type="match status" value="1"/>
</dbReference>
<feature type="region of interest" description="Disordered" evidence="1">
    <location>
        <begin position="291"/>
        <end position="327"/>
    </location>
</feature>
<organism evidence="4 5">
    <name type="scientific">Penicillium atrosanguineum</name>
    <dbReference type="NCBI Taxonomy" id="1132637"/>
    <lineage>
        <taxon>Eukaryota</taxon>
        <taxon>Fungi</taxon>
        <taxon>Dikarya</taxon>
        <taxon>Ascomycota</taxon>
        <taxon>Pezizomycotina</taxon>
        <taxon>Eurotiomycetes</taxon>
        <taxon>Eurotiomycetidae</taxon>
        <taxon>Eurotiales</taxon>
        <taxon>Aspergillaceae</taxon>
        <taxon>Penicillium</taxon>
    </lineage>
</organism>
<feature type="domain" description="AB hydrolase-1" evidence="3">
    <location>
        <begin position="95"/>
        <end position="207"/>
    </location>
</feature>
<feature type="compositionally biased region" description="Basic and acidic residues" evidence="1">
    <location>
        <begin position="292"/>
        <end position="302"/>
    </location>
</feature>
<evidence type="ECO:0000256" key="1">
    <source>
        <dbReference type="SAM" id="MobiDB-lite"/>
    </source>
</evidence>
<evidence type="ECO:0000259" key="3">
    <source>
        <dbReference type="Pfam" id="PF00561"/>
    </source>
</evidence>
<feature type="compositionally biased region" description="Polar residues" evidence="1">
    <location>
        <begin position="305"/>
        <end position="327"/>
    </location>
</feature>
<name>A0A9W9U3P5_9EURO</name>
<dbReference type="SUPFAM" id="SSF53474">
    <property type="entry name" value="alpha/beta-Hydrolases"/>
    <property type="match status" value="1"/>
</dbReference>
<dbReference type="Pfam" id="PF00561">
    <property type="entry name" value="Abhydrolase_1"/>
    <property type="match status" value="1"/>
</dbReference>
<keyword evidence="2" id="KW-0472">Membrane</keyword>
<dbReference type="GO" id="GO:0017000">
    <property type="term" value="P:antibiotic biosynthetic process"/>
    <property type="evidence" value="ECO:0007669"/>
    <property type="project" value="UniProtKB-ARBA"/>
</dbReference>
<dbReference type="GO" id="GO:0072330">
    <property type="term" value="P:monocarboxylic acid biosynthetic process"/>
    <property type="evidence" value="ECO:0007669"/>
    <property type="project" value="UniProtKB-ARBA"/>
</dbReference>
<accession>A0A9W9U3P5</accession>
<dbReference type="EMBL" id="JAPZBO010000005">
    <property type="protein sequence ID" value="KAJ5315246.1"/>
    <property type="molecule type" value="Genomic_DNA"/>
</dbReference>
<sequence length="478" mass="52350">MGLIKHTVLLTLAFVYGVFTIILYACISIKNGTFFTSRTEKENLELQIARDRLWDLSKDFAGLSHHIITLASGFKFHFLSNEAPGSPAALKSDKPLVIFVHGFPDSWAIWRHIVSSPSLQESANLVAIDLPGYGGSEGLEKYSATRVLEKMTELIVTLRLQYGVDDESTIRKKKTIIVAHDWGCVISMRLAAEAPSLADRFILSNGPLADLVKSNVMRTIDSARKIHKDARNAPSSSRPPLLQAVRTLKPLFRQLARSGYIFAMQLPVPLVEFFLIGGNQSLMRAVHKGSHGKAEFTPRDAAESMASSMGPSLPESKTQTSNGESYPSTVKYSREFANVMNMAGYYRDGAALSRWHKSLETVAALHHLAGGNDVQRTSSGAGLFDEGAPGVLKASSTVFWGKLDIALDPTICLDGMADYLVGDSQIVMLPRSGHFTPIEVESRAALETAVQWAVQGEKEDIGVAVQRTYEDAKVIARR</sequence>
<reference evidence="4" key="2">
    <citation type="journal article" date="2023" name="IMA Fungus">
        <title>Comparative genomic study of the Penicillium genus elucidates a diverse pangenome and 15 lateral gene transfer events.</title>
        <authorList>
            <person name="Petersen C."/>
            <person name="Sorensen T."/>
            <person name="Nielsen M.R."/>
            <person name="Sondergaard T.E."/>
            <person name="Sorensen J.L."/>
            <person name="Fitzpatrick D.A."/>
            <person name="Frisvad J.C."/>
            <person name="Nielsen K.L."/>
        </authorList>
    </citation>
    <scope>NUCLEOTIDE SEQUENCE</scope>
    <source>
        <strain evidence="4">IBT 21472</strain>
    </source>
</reference>
<proteinExistence type="predicted"/>
<dbReference type="Proteomes" id="UP001147746">
    <property type="component" value="Unassembled WGS sequence"/>
</dbReference>
<gene>
    <name evidence="4" type="ORF">N7476_005553</name>
</gene>
<keyword evidence="2" id="KW-1133">Transmembrane helix</keyword>
<evidence type="ECO:0000313" key="4">
    <source>
        <dbReference type="EMBL" id="KAJ5315246.1"/>
    </source>
</evidence>
<dbReference type="AlphaFoldDB" id="A0A9W9U3P5"/>
<evidence type="ECO:0000313" key="5">
    <source>
        <dbReference type="Proteomes" id="UP001147746"/>
    </source>
</evidence>
<dbReference type="PANTHER" id="PTHR43329">
    <property type="entry name" value="EPOXIDE HYDROLASE"/>
    <property type="match status" value="1"/>
</dbReference>
<comment type="caution">
    <text evidence="4">The sequence shown here is derived from an EMBL/GenBank/DDBJ whole genome shotgun (WGS) entry which is preliminary data.</text>
</comment>
<reference evidence="4" key="1">
    <citation type="submission" date="2022-12" db="EMBL/GenBank/DDBJ databases">
        <authorList>
            <person name="Petersen C."/>
        </authorList>
    </citation>
    <scope>NUCLEOTIDE SEQUENCE</scope>
    <source>
        <strain evidence="4">IBT 21472</strain>
    </source>
</reference>
<keyword evidence="5" id="KW-1185">Reference proteome</keyword>
<dbReference type="InterPro" id="IPR000073">
    <property type="entry name" value="AB_hydrolase_1"/>
</dbReference>
<evidence type="ECO:0000256" key="2">
    <source>
        <dbReference type="SAM" id="Phobius"/>
    </source>
</evidence>
<dbReference type="PROSITE" id="PS51257">
    <property type="entry name" value="PROKAR_LIPOPROTEIN"/>
    <property type="match status" value="1"/>
</dbReference>
<keyword evidence="2" id="KW-0812">Transmembrane</keyword>
<feature type="transmembrane region" description="Helical" evidence="2">
    <location>
        <begin position="7"/>
        <end position="25"/>
    </location>
</feature>
<protein>
    <recommendedName>
        <fullName evidence="3">AB hydrolase-1 domain-containing protein</fullName>
    </recommendedName>
</protein>